<comment type="similarity">
    <text evidence="1">Belongs to the DNA polymerase type-B family.</text>
</comment>
<dbReference type="GO" id="GO:0000166">
    <property type="term" value="F:nucleotide binding"/>
    <property type="evidence" value="ECO:0007669"/>
    <property type="project" value="InterPro"/>
</dbReference>
<keyword evidence="5" id="KW-0239">DNA-directed DNA polymerase</keyword>
<dbReference type="Gene3D" id="3.30.40.220">
    <property type="match status" value="1"/>
</dbReference>
<dbReference type="PANTHER" id="PTHR33206:SF1">
    <property type="entry name" value="DNA-DIRECTED DNA POLYMERASE"/>
    <property type="match status" value="1"/>
</dbReference>
<dbReference type="EMBL" id="SNRW01004015">
    <property type="protein sequence ID" value="KAA6388363.1"/>
    <property type="molecule type" value="Genomic_DNA"/>
</dbReference>
<sequence>MEYEAFIKDIGKTTCNKPIFPEEYLNCDNYQIELDKQEPFPMRSFINQLKNSTISIDQYKNYQVKSNQFASRWDYMRYCIEQDTQMMLHPIDNMISFYFEFKVDMLLNTSLAKNSCQVKYSFVYKDFDLSGNYLPENLRFTESYNDVITNDDSIDNQFILTPQYWYQKVNDYNEQDKKQKRDRKHNISIKDYEYFKNLFITHTCHMCQSRFNYKNKPTLDRIDNAKAHTKSNVLPCCLYCNKYASNRDKNEARLMIQLRRFALKNGLPMTISDQQVYQLCRRDMTGGISYVAHRQNIAGETKINKFIYDRDSNTVHSFDLPHVMTHVYSLDFNSLYASVMSSEQHQSIPYTNHRLYMPGYVLERIDNDQQRMRNIIYNEYRFSDDENIINKHVQLFIAEVKAHIHDDYINEQINLPVIWRNLNITTNEQAIGAYTYKQLIDNGMQHDIEERKLTMLSSTHGQFMSFSNYYLWLLIDRFHLIIDEIRCVTIFSKHCQFNEFVNTFVNRRCNAIQEGNQSMNQLCKLTLNTSFGYDSLNTEKYQNIKLCNKDNIRQTHLLGTFVSEKQLSDNLYAVQLQPYNCSCSTPLQVAYFTMDNAKYFYLNTYYNFITPCLDMDRIHYIYGDTDSMCFAIAGDEDAGIHQGLQYVISDEQLYNETYYQFLPMNHDDVYDEKKINGLTVQSEGSACIALAAKCYYINTDEQQSITNQSQQATKLLIKLKGVNQKQNQNIDFHKAFHNNITNNTVTTIENTSLIQKHVLIKMETRKRVKKSTSTKLSLAQFNTICQEKLKLVENYIKETTFASVNDKQQAIQAAETQLYKEINELGKKNQINVNDIQDCINALEYEYQSNNESLEVVNDSKDNVKSQDENILHPLQLTQIIEQDLQQDITNDNKQKESISDQADYVRALPEQQAETIVSVSVQQAEPIVSEADREELHRNRIWRQSLTLRTNNAISKLYNYQKFNKGYVQEIETGKAIDISKCPYLAVVDIDIDKKLDEQQRKIIRDELLQQLNSNKSLKVGLVQTAHGGIHIYCHMQDLKLRQNSMTGIIKSLESNPLNKRYGVDVFACVTPYNEESKEKTLRWVVLPDSIVKDKDSDVELQYTNLNKMWNINKLSSINKVFQTLKFDMNLIFNTDKQATLSTEQLVVQESSQQITNDQEIIDEFALKYVQRDKSYDISQSDSKIDMTKQTCILLCNGLKGLEIHNDAQELKKEITFLVLFKAVNSLIKIDGIDEEFINDVYQRIRTMNNLTDSAKQHFDSQRERYKNEMTNPYILQGIIRDYNPTYYQDV</sequence>
<evidence type="ECO:0000256" key="5">
    <source>
        <dbReference type="ARBA" id="ARBA00022932"/>
    </source>
</evidence>
<dbReference type="Proteomes" id="UP000324800">
    <property type="component" value="Unassembled WGS sequence"/>
</dbReference>
<protein>
    <recommendedName>
        <fullName evidence="2">DNA-directed DNA polymerase</fullName>
        <ecNumber evidence="2">2.7.7.7</ecNumber>
    </recommendedName>
</protein>
<dbReference type="Gene3D" id="3.90.1600.10">
    <property type="entry name" value="Palm domain of DNA polymerase"/>
    <property type="match status" value="1"/>
</dbReference>
<name>A0A5J4W1N7_9EUKA</name>
<dbReference type="InterPro" id="IPR006172">
    <property type="entry name" value="DNA-dir_DNA_pol_B"/>
</dbReference>
<comment type="caution">
    <text evidence="6">The sequence shown here is derived from an EMBL/GenBank/DDBJ whole genome shotgun (WGS) entry which is preliminary data.</text>
</comment>
<dbReference type="GO" id="GO:0003676">
    <property type="term" value="F:nucleic acid binding"/>
    <property type="evidence" value="ECO:0007669"/>
    <property type="project" value="InterPro"/>
</dbReference>
<evidence type="ECO:0000256" key="3">
    <source>
        <dbReference type="ARBA" id="ARBA00022679"/>
    </source>
</evidence>
<evidence type="ECO:0000256" key="4">
    <source>
        <dbReference type="ARBA" id="ARBA00022695"/>
    </source>
</evidence>
<dbReference type="PANTHER" id="PTHR33206">
    <property type="entry name" value="PROTEIN CBG10425"/>
    <property type="match status" value="1"/>
</dbReference>
<proteinExistence type="inferred from homology"/>
<dbReference type="InterPro" id="IPR023211">
    <property type="entry name" value="DNA_pol_palm_dom_sf"/>
</dbReference>
<feature type="non-terminal residue" evidence="6">
    <location>
        <position position="1292"/>
    </location>
</feature>
<dbReference type="SUPFAM" id="SSF56672">
    <property type="entry name" value="DNA/RNA polymerases"/>
    <property type="match status" value="1"/>
</dbReference>
<evidence type="ECO:0000256" key="2">
    <source>
        <dbReference type="ARBA" id="ARBA00012417"/>
    </source>
</evidence>
<evidence type="ECO:0000313" key="7">
    <source>
        <dbReference type="Proteomes" id="UP000324800"/>
    </source>
</evidence>
<dbReference type="PRINTS" id="PR00106">
    <property type="entry name" value="DNAPOLB"/>
</dbReference>
<organism evidence="6 7">
    <name type="scientific">Streblomastix strix</name>
    <dbReference type="NCBI Taxonomy" id="222440"/>
    <lineage>
        <taxon>Eukaryota</taxon>
        <taxon>Metamonada</taxon>
        <taxon>Preaxostyla</taxon>
        <taxon>Oxymonadida</taxon>
        <taxon>Streblomastigidae</taxon>
        <taxon>Streblomastix</taxon>
    </lineage>
</organism>
<dbReference type="EC" id="2.7.7.7" evidence="2"/>
<evidence type="ECO:0000256" key="1">
    <source>
        <dbReference type="ARBA" id="ARBA00005755"/>
    </source>
</evidence>
<reference evidence="6 7" key="1">
    <citation type="submission" date="2019-03" db="EMBL/GenBank/DDBJ databases">
        <title>Single cell metagenomics reveals metabolic interactions within the superorganism composed of flagellate Streblomastix strix and complex community of Bacteroidetes bacteria on its surface.</title>
        <authorList>
            <person name="Treitli S.C."/>
            <person name="Kolisko M."/>
            <person name="Husnik F."/>
            <person name="Keeling P."/>
            <person name="Hampl V."/>
        </authorList>
    </citation>
    <scope>NUCLEOTIDE SEQUENCE [LARGE SCALE GENOMIC DNA]</scope>
    <source>
        <strain evidence="6">ST1C</strain>
    </source>
</reference>
<dbReference type="InterPro" id="IPR043502">
    <property type="entry name" value="DNA/RNA_pol_sf"/>
</dbReference>
<keyword evidence="3" id="KW-0808">Transferase</keyword>
<keyword evidence="4" id="KW-0548">Nucleotidyltransferase</keyword>
<evidence type="ECO:0000313" key="6">
    <source>
        <dbReference type="EMBL" id="KAA6388363.1"/>
    </source>
</evidence>
<dbReference type="GO" id="GO:0003887">
    <property type="term" value="F:DNA-directed DNA polymerase activity"/>
    <property type="evidence" value="ECO:0007669"/>
    <property type="project" value="UniProtKB-KW"/>
</dbReference>
<accession>A0A5J4W1N7</accession>
<gene>
    <name evidence="6" type="ORF">EZS28_016109</name>
</gene>